<dbReference type="EMBL" id="SGPL01001272">
    <property type="protein sequence ID" value="THH03772.1"/>
    <property type="molecule type" value="Genomic_DNA"/>
</dbReference>
<keyword evidence="2" id="KW-1185">Reference proteome</keyword>
<evidence type="ECO:0000313" key="1">
    <source>
        <dbReference type="EMBL" id="THH03772.1"/>
    </source>
</evidence>
<protein>
    <submittedName>
        <fullName evidence="1">Uncharacterized protein</fullName>
    </submittedName>
</protein>
<reference evidence="1 2" key="1">
    <citation type="submission" date="2019-02" db="EMBL/GenBank/DDBJ databases">
        <title>Genome sequencing of the rare red list fungi Bondarzewia mesenterica.</title>
        <authorList>
            <person name="Buettner E."/>
            <person name="Kellner H."/>
        </authorList>
    </citation>
    <scope>NUCLEOTIDE SEQUENCE [LARGE SCALE GENOMIC DNA]</scope>
    <source>
        <strain evidence="1 2">DSM 108281</strain>
    </source>
</reference>
<dbReference type="Proteomes" id="UP000310158">
    <property type="component" value="Unassembled WGS sequence"/>
</dbReference>
<gene>
    <name evidence="1" type="ORF">EW146_g10346</name>
</gene>
<name>A0A4S4KXZ9_9AGAM</name>
<organism evidence="1 2">
    <name type="scientific">Bondarzewia mesenterica</name>
    <dbReference type="NCBI Taxonomy" id="1095465"/>
    <lineage>
        <taxon>Eukaryota</taxon>
        <taxon>Fungi</taxon>
        <taxon>Dikarya</taxon>
        <taxon>Basidiomycota</taxon>
        <taxon>Agaricomycotina</taxon>
        <taxon>Agaricomycetes</taxon>
        <taxon>Russulales</taxon>
        <taxon>Bondarzewiaceae</taxon>
        <taxon>Bondarzewia</taxon>
    </lineage>
</organism>
<evidence type="ECO:0000313" key="2">
    <source>
        <dbReference type="Proteomes" id="UP000310158"/>
    </source>
</evidence>
<proteinExistence type="predicted"/>
<sequence length="131" mass="14872">RGVLDGLEDNPILIWTKLKSAFSEKQAESRLNALEDICLIMKKDTSSGASQAEKKVKRCRQRLKCDFYDMNGHTEDRCFKHNNQQLQGKHFQANVVQEAPNLVALIPPDPLSPLQSMLMLIGMQTQEPHLL</sequence>
<accession>A0A4S4KXZ9</accession>
<feature type="non-terminal residue" evidence="1">
    <location>
        <position position="1"/>
    </location>
</feature>
<comment type="caution">
    <text evidence="1">The sequence shown here is derived from an EMBL/GenBank/DDBJ whole genome shotgun (WGS) entry which is preliminary data.</text>
</comment>
<dbReference type="AlphaFoldDB" id="A0A4S4KXZ9"/>